<comment type="caution">
    <text evidence="1">The sequence shown here is derived from an EMBL/GenBank/DDBJ whole genome shotgun (WGS) entry which is preliminary data.</text>
</comment>
<reference evidence="1 2" key="1">
    <citation type="submission" date="2012-05" db="EMBL/GenBank/DDBJ databases">
        <title>Recombination and specialization in a pathogen metapopulation.</title>
        <authorList>
            <person name="Gardiner A."/>
            <person name="Kemen E."/>
            <person name="Schultz-Larsen T."/>
            <person name="MacLean D."/>
            <person name="Van Oosterhout C."/>
            <person name="Jones J.D.G."/>
        </authorList>
    </citation>
    <scope>NUCLEOTIDE SEQUENCE [LARGE SCALE GENOMIC DNA]</scope>
    <source>
        <strain evidence="1 2">Ac Nc2</strain>
    </source>
</reference>
<sequence>MSGGLFCWANRHATCHEQFHSILKRSFWTHRTAMEPGTDGTIRISPPELTAAVKCAHVARNCFMKRINVIGHFRTRTRRYNAWMGQQHGNVLKKSTSCPICPSTGVQCEDSRRKCLHRYHSLPFASVCVELIRS</sequence>
<dbReference type="Proteomes" id="UP000053237">
    <property type="component" value="Unassembled WGS sequence"/>
</dbReference>
<dbReference type="EMBL" id="CAIX01000196">
    <property type="protein sequence ID" value="CCI47951.1"/>
    <property type="molecule type" value="Genomic_DNA"/>
</dbReference>
<dbReference type="AlphaFoldDB" id="A0A024GM64"/>
<name>A0A024GM64_9STRA</name>
<evidence type="ECO:0000313" key="2">
    <source>
        <dbReference type="Proteomes" id="UP000053237"/>
    </source>
</evidence>
<protein>
    <submittedName>
        <fullName evidence="1">Uncharacterized protein</fullName>
    </submittedName>
</protein>
<keyword evidence="2" id="KW-1185">Reference proteome</keyword>
<evidence type="ECO:0000313" key="1">
    <source>
        <dbReference type="EMBL" id="CCI47951.1"/>
    </source>
</evidence>
<gene>
    <name evidence="1" type="ORF">BN9_089940</name>
</gene>
<accession>A0A024GM64</accession>
<dbReference type="InParanoid" id="A0A024GM64"/>
<proteinExistence type="predicted"/>
<organism evidence="1 2">
    <name type="scientific">Albugo candida</name>
    <dbReference type="NCBI Taxonomy" id="65357"/>
    <lineage>
        <taxon>Eukaryota</taxon>
        <taxon>Sar</taxon>
        <taxon>Stramenopiles</taxon>
        <taxon>Oomycota</taxon>
        <taxon>Peronosporomycetes</taxon>
        <taxon>Albuginales</taxon>
        <taxon>Albuginaceae</taxon>
        <taxon>Albugo</taxon>
    </lineage>
</organism>